<name>A0AAD4PTQ9_9EURO</name>
<evidence type="ECO:0000313" key="4">
    <source>
        <dbReference type="Proteomes" id="UP001201262"/>
    </source>
</evidence>
<dbReference type="InterPro" id="IPR011008">
    <property type="entry name" value="Dimeric_a/b-barrel"/>
</dbReference>
<evidence type="ECO:0000259" key="2">
    <source>
        <dbReference type="PROSITE" id="PS51502"/>
    </source>
</evidence>
<organism evidence="3 4">
    <name type="scientific">Talaromyces proteolyticus</name>
    <dbReference type="NCBI Taxonomy" id="1131652"/>
    <lineage>
        <taxon>Eukaryota</taxon>
        <taxon>Fungi</taxon>
        <taxon>Dikarya</taxon>
        <taxon>Ascomycota</taxon>
        <taxon>Pezizomycotina</taxon>
        <taxon>Eurotiomycetes</taxon>
        <taxon>Eurotiomycetidae</taxon>
        <taxon>Eurotiales</taxon>
        <taxon>Trichocomaceae</taxon>
        <taxon>Talaromyces</taxon>
        <taxon>Talaromyces sect. Bacilispori</taxon>
    </lineage>
</organism>
<sequence length="111" mass="12333">MAIVHIVLFQYKESTSLEDVENASAQVLALKDNCLHPITQKPYIKSFVGGKDHSPENAQHGMTHGFVAEFASLEDRDYYVSTDPVHLALGRQIGPLVEKFQCVDFTNGILT</sequence>
<protein>
    <recommendedName>
        <fullName evidence="2">Stress-response A/B barrel domain-containing protein</fullName>
    </recommendedName>
</protein>
<dbReference type="PROSITE" id="PS51502">
    <property type="entry name" value="S_R_A_B_BARREL"/>
    <property type="match status" value="1"/>
</dbReference>
<keyword evidence="4" id="KW-1185">Reference proteome</keyword>
<dbReference type="PANTHER" id="PTHR33178:SF10">
    <property type="entry name" value="STRESS-RESPONSE A_B BARREL DOMAIN-CONTAINING PROTEIN"/>
    <property type="match status" value="1"/>
</dbReference>
<dbReference type="RefSeq" id="XP_046069473.1">
    <property type="nucleotide sequence ID" value="XM_046216712.1"/>
</dbReference>
<dbReference type="AlphaFoldDB" id="A0AAD4PTQ9"/>
<dbReference type="SMART" id="SM00886">
    <property type="entry name" value="Dabb"/>
    <property type="match status" value="1"/>
</dbReference>
<comment type="subunit">
    <text evidence="1">Homodimer.</text>
</comment>
<dbReference type="InterPro" id="IPR013097">
    <property type="entry name" value="Dabb"/>
</dbReference>
<dbReference type="InterPro" id="IPR044662">
    <property type="entry name" value="HS1/DABB1-like"/>
</dbReference>
<dbReference type="Gene3D" id="3.30.70.100">
    <property type="match status" value="1"/>
</dbReference>
<dbReference type="Proteomes" id="UP001201262">
    <property type="component" value="Unassembled WGS sequence"/>
</dbReference>
<gene>
    <name evidence="3" type="ORF">BGW36DRAFT_383767</name>
</gene>
<dbReference type="Pfam" id="PF07876">
    <property type="entry name" value="Dabb"/>
    <property type="match status" value="1"/>
</dbReference>
<accession>A0AAD4PTQ9</accession>
<dbReference type="SUPFAM" id="SSF54909">
    <property type="entry name" value="Dimeric alpha+beta barrel"/>
    <property type="match status" value="1"/>
</dbReference>
<evidence type="ECO:0000313" key="3">
    <source>
        <dbReference type="EMBL" id="KAH8693803.1"/>
    </source>
</evidence>
<dbReference type="EMBL" id="JAJTJA010000009">
    <property type="protein sequence ID" value="KAH8693803.1"/>
    <property type="molecule type" value="Genomic_DNA"/>
</dbReference>
<reference evidence="3" key="1">
    <citation type="submission" date="2021-12" db="EMBL/GenBank/DDBJ databases">
        <title>Convergent genome expansion in fungi linked to evolution of root-endophyte symbiosis.</title>
        <authorList>
            <consortium name="DOE Joint Genome Institute"/>
            <person name="Ke Y.-H."/>
            <person name="Bonito G."/>
            <person name="Liao H.-L."/>
            <person name="Looney B."/>
            <person name="Rojas-Flechas A."/>
            <person name="Nash J."/>
            <person name="Hameed K."/>
            <person name="Schadt C."/>
            <person name="Martin F."/>
            <person name="Crous P.W."/>
            <person name="Miettinen O."/>
            <person name="Magnuson J.K."/>
            <person name="Labbe J."/>
            <person name="Jacobson D."/>
            <person name="Doktycz M.J."/>
            <person name="Veneault-Fourrey C."/>
            <person name="Kuo A."/>
            <person name="Mondo S."/>
            <person name="Calhoun S."/>
            <person name="Riley R."/>
            <person name="Ohm R."/>
            <person name="LaButti K."/>
            <person name="Andreopoulos B."/>
            <person name="Pangilinan J."/>
            <person name="Nolan M."/>
            <person name="Tritt A."/>
            <person name="Clum A."/>
            <person name="Lipzen A."/>
            <person name="Daum C."/>
            <person name="Barry K."/>
            <person name="Grigoriev I.V."/>
            <person name="Vilgalys R."/>
        </authorList>
    </citation>
    <scope>NUCLEOTIDE SEQUENCE</scope>
    <source>
        <strain evidence="3">PMI_201</strain>
    </source>
</reference>
<proteinExistence type="predicted"/>
<dbReference type="GeneID" id="70246999"/>
<dbReference type="PANTHER" id="PTHR33178">
    <property type="match status" value="1"/>
</dbReference>
<comment type="caution">
    <text evidence="3">The sequence shown here is derived from an EMBL/GenBank/DDBJ whole genome shotgun (WGS) entry which is preliminary data.</text>
</comment>
<feature type="domain" description="Stress-response A/B barrel" evidence="2">
    <location>
        <begin position="3"/>
        <end position="105"/>
    </location>
</feature>
<evidence type="ECO:0000256" key="1">
    <source>
        <dbReference type="ARBA" id="ARBA00011738"/>
    </source>
</evidence>